<dbReference type="KEGG" id="plon:Pla110_46420"/>
<dbReference type="EMBL" id="CP036281">
    <property type="protein sequence ID" value="QDU82879.1"/>
    <property type="molecule type" value="Genomic_DNA"/>
</dbReference>
<dbReference type="PIRSF" id="PIRSF001365">
    <property type="entry name" value="DHDPS"/>
    <property type="match status" value="1"/>
</dbReference>
<evidence type="ECO:0000256" key="4">
    <source>
        <dbReference type="PIRSR" id="PIRSR001365-2"/>
    </source>
</evidence>
<keyword evidence="6" id="KW-1185">Reference proteome</keyword>
<dbReference type="InterPro" id="IPR002220">
    <property type="entry name" value="DapA-like"/>
</dbReference>
<evidence type="ECO:0000313" key="5">
    <source>
        <dbReference type="EMBL" id="QDU82879.1"/>
    </source>
</evidence>
<proteinExistence type="inferred from homology"/>
<dbReference type="GO" id="GO:0047449">
    <property type="term" value="F:2-dehydro-3-deoxy-L-arabinonate dehydratase activity"/>
    <property type="evidence" value="ECO:0007669"/>
    <property type="project" value="UniProtKB-EC"/>
</dbReference>
<comment type="similarity">
    <text evidence="1 3">Belongs to the DapA family.</text>
</comment>
<dbReference type="CDD" id="cd00408">
    <property type="entry name" value="DHDPS-like"/>
    <property type="match status" value="1"/>
</dbReference>
<sequence length="309" mass="34551">MPRLESRLNPGIISVLQTPFDAEGHFDSASMGRLVEDAIQSGVNGFLVPAVASEVAFLTEAERFEIVRLVANVNAKRVPIILGASAYEASECQKFASLTEEIEAAAWLVAVPGELYEQPDRIVPFFQEVSSATETPLIIQDLQWNGSGLNIAQMEELQQALPTLDGIKIETVPAGPKYTAVRERFGDDFFIAGGWAVPQWIEALDRGVDAMIPETAMIPVYAAILNDYQTGNRARALDRFRRLLPVLTFTNQEIGLSIAFFKRLLVRRGIFKHDTMRLPGFTWDRYNDRIANELIELYFELENEFGGHD</sequence>
<dbReference type="GO" id="GO:0008840">
    <property type="term" value="F:4-hydroxy-tetrahydrodipicolinate synthase activity"/>
    <property type="evidence" value="ECO:0007669"/>
    <property type="project" value="TreeGrafter"/>
</dbReference>
<accession>A0A518CUG9</accession>
<dbReference type="Pfam" id="PF00701">
    <property type="entry name" value="DHDPS"/>
    <property type="match status" value="1"/>
</dbReference>
<name>A0A518CUG9_9PLAN</name>
<dbReference type="GO" id="GO:0005829">
    <property type="term" value="C:cytosol"/>
    <property type="evidence" value="ECO:0007669"/>
    <property type="project" value="TreeGrafter"/>
</dbReference>
<dbReference type="Proteomes" id="UP000317178">
    <property type="component" value="Chromosome"/>
</dbReference>
<dbReference type="PANTHER" id="PTHR12128:SF66">
    <property type="entry name" value="4-HYDROXY-2-OXOGLUTARATE ALDOLASE, MITOCHONDRIAL"/>
    <property type="match status" value="1"/>
</dbReference>
<gene>
    <name evidence="5" type="primary">araD_2</name>
    <name evidence="5" type="ORF">Pla110_46420</name>
</gene>
<feature type="binding site" evidence="4">
    <location>
        <position position="212"/>
    </location>
    <ligand>
        <name>pyruvate</name>
        <dbReference type="ChEBI" id="CHEBI:15361"/>
    </ligand>
</feature>
<organism evidence="5 6">
    <name type="scientific">Polystyrenella longa</name>
    <dbReference type="NCBI Taxonomy" id="2528007"/>
    <lineage>
        <taxon>Bacteria</taxon>
        <taxon>Pseudomonadati</taxon>
        <taxon>Planctomycetota</taxon>
        <taxon>Planctomycetia</taxon>
        <taxon>Planctomycetales</taxon>
        <taxon>Planctomycetaceae</taxon>
        <taxon>Polystyrenella</taxon>
    </lineage>
</organism>
<dbReference type="EC" id="4.2.1.43" evidence="5"/>
<protein>
    <submittedName>
        <fullName evidence="5">L-2-keto-3-deoxyarabonate dehydratase</fullName>
        <ecNumber evidence="5">4.2.1.43</ecNumber>
    </submittedName>
</protein>
<evidence type="ECO:0000256" key="1">
    <source>
        <dbReference type="ARBA" id="ARBA00007592"/>
    </source>
</evidence>
<dbReference type="Gene3D" id="3.20.20.70">
    <property type="entry name" value="Aldolase class I"/>
    <property type="match status" value="1"/>
</dbReference>
<evidence type="ECO:0000313" key="6">
    <source>
        <dbReference type="Proteomes" id="UP000317178"/>
    </source>
</evidence>
<keyword evidence="2 3" id="KW-0456">Lyase</keyword>
<dbReference type="SUPFAM" id="SSF51569">
    <property type="entry name" value="Aldolase"/>
    <property type="match status" value="1"/>
</dbReference>
<dbReference type="SMART" id="SM01130">
    <property type="entry name" value="DHDPS"/>
    <property type="match status" value="1"/>
</dbReference>
<dbReference type="InterPro" id="IPR013785">
    <property type="entry name" value="Aldolase_TIM"/>
</dbReference>
<evidence type="ECO:0000256" key="2">
    <source>
        <dbReference type="ARBA" id="ARBA00023239"/>
    </source>
</evidence>
<reference evidence="5 6" key="1">
    <citation type="submission" date="2019-02" db="EMBL/GenBank/DDBJ databases">
        <title>Deep-cultivation of Planctomycetes and their phenomic and genomic characterization uncovers novel biology.</title>
        <authorList>
            <person name="Wiegand S."/>
            <person name="Jogler M."/>
            <person name="Boedeker C."/>
            <person name="Pinto D."/>
            <person name="Vollmers J."/>
            <person name="Rivas-Marin E."/>
            <person name="Kohn T."/>
            <person name="Peeters S.H."/>
            <person name="Heuer A."/>
            <person name="Rast P."/>
            <person name="Oberbeckmann S."/>
            <person name="Bunk B."/>
            <person name="Jeske O."/>
            <person name="Meyerdierks A."/>
            <person name="Storesund J.E."/>
            <person name="Kallscheuer N."/>
            <person name="Luecker S."/>
            <person name="Lage O.M."/>
            <person name="Pohl T."/>
            <person name="Merkel B.J."/>
            <person name="Hornburger P."/>
            <person name="Mueller R.-W."/>
            <person name="Bruemmer F."/>
            <person name="Labrenz M."/>
            <person name="Spormann A.M."/>
            <person name="Op den Camp H."/>
            <person name="Overmann J."/>
            <person name="Amann R."/>
            <person name="Jetten M.S.M."/>
            <person name="Mascher T."/>
            <person name="Medema M.H."/>
            <person name="Devos D.P."/>
            <person name="Kaster A.-K."/>
            <person name="Ovreas L."/>
            <person name="Rohde M."/>
            <person name="Galperin M.Y."/>
            <person name="Jogler C."/>
        </authorList>
    </citation>
    <scope>NUCLEOTIDE SEQUENCE [LARGE SCALE GENOMIC DNA]</scope>
    <source>
        <strain evidence="5 6">Pla110</strain>
    </source>
</reference>
<dbReference type="RefSeq" id="WP_197440395.1">
    <property type="nucleotide sequence ID" value="NZ_CP036281.1"/>
</dbReference>
<dbReference type="PANTHER" id="PTHR12128">
    <property type="entry name" value="DIHYDRODIPICOLINATE SYNTHASE"/>
    <property type="match status" value="1"/>
</dbReference>
<dbReference type="AlphaFoldDB" id="A0A518CUG9"/>
<evidence type="ECO:0000256" key="3">
    <source>
        <dbReference type="PIRNR" id="PIRNR001365"/>
    </source>
</evidence>